<feature type="compositionally biased region" description="Polar residues" evidence="1">
    <location>
        <begin position="229"/>
        <end position="249"/>
    </location>
</feature>
<protein>
    <submittedName>
        <fullName evidence="2">Uncharacterized protein</fullName>
    </submittedName>
</protein>
<sequence length="249" mass="28084">MMTRARMLEASQPTVVNKPWERQRFSLIDERNVLYTKRPRNSFGLEWMSERSKSQTTVEMTSELPENEGTIHTSVEARPRGDCNPDHKYASHSQVIRLITRSMLKSSVRNEEVGTTVEAEVFSSLALLEPKEGNTNGTCAPAKTIAVFETKKKTIYNPMVLIVSRSISQSQITFHNSQRNDPRPNREDHTISNLQFAGIKPSDKQDQHMATVQKLCEPAEKDLKIEDYSSPSSGGRQERNCASASSRIG</sequence>
<reference evidence="2 3" key="1">
    <citation type="submission" date="2016-04" db="EMBL/GenBank/DDBJ databases">
        <title>A degradative enzymes factory behind the ericoid mycorrhizal symbiosis.</title>
        <authorList>
            <consortium name="DOE Joint Genome Institute"/>
            <person name="Martino E."/>
            <person name="Morin E."/>
            <person name="Grelet G."/>
            <person name="Kuo A."/>
            <person name="Kohler A."/>
            <person name="Daghino S."/>
            <person name="Barry K."/>
            <person name="Choi C."/>
            <person name="Cichocki N."/>
            <person name="Clum A."/>
            <person name="Copeland A."/>
            <person name="Hainaut M."/>
            <person name="Haridas S."/>
            <person name="Labutti K."/>
            <person name="Lindquist E."/>
            <person name="Lipzen A."/>
            <person name="Khouja H.-R."/>
            <person name="Murat C."/>
            <person name="Ohm R."/>
            <person name="Olson A."/>
            <person name="Spatafora J."/>
            <person name="Veneault-Fourrey C."/>
            <person name="Henrissat B."/>
            <person name="Grigoriev I."/>
            <person name="Martin F."/>
            <person name="Perotto S."/>
        </authorList>
    </citation>
    <scope>NUCLEOTIDE SEQUENCE [LARGE SCALE GENOMIC DNA]</scope>
    <source>
        <strain evidence="2 3">F</strain>
    </source>
</reference>
<organism evidence="2 3">
    <name type="scientific">Hyaloscypha variabilis (strain UAMH 11265 / GT02V1 / F)</name>
    <name type="common">Meliniomyces variabilis</name>
    <dbReference type="NCBI Taxonomy" id="1149755"/>
    <lineage>
        <taxon>Eukaryota</taxon>
        <taxon>Fungi</taxon>
        <taxon>Dikarya</taxon>
        <taxon>Ascomycota</taxon>
        <taxon>Pezizomycotina</taxon>
        <taxon>Leotiomycetes</taxon>
        <taxon>Helotiales</taxon>
        <taxon>Hyaloscyphaceae</taxon>
        <taxon>Hyaloscypha</taxon>
        <taxon>Hyaloscypha variabilis</taxon>
    </lineage>
</organism>
<evidence type="ECO:0000313" key="2">
    <source>
        <dbReference type="EMBL" id="PMD30879.1"/>
    </source>
</evidence>
<accession>A0A2J6QXA9</accession>
<dbReference type="EMBL" id="KZ613965">
    <property type="protein sequence ID" value="PMD30879.1"/>
    <property type="molecule type" value="Genomic_DNA"/>
</dbReference>
<name>A0A2J6QXA9_HYAVF</name>
<gene>
    <name evidence="2" type="ORF">L207DRAFT_573339</name>
</gene>
<evidence type="ECO:0000256" key="1">
    <source>
        <dbReference type="SAM" id="MobiDB-lite"/>
    </source>
</evidence>
<evidence type="ECO:0000313" key="3">
    <source>
        <dbReference type="Proteomes" id="UP000235786"/>
    </source>
</evidence>
<keyword evidence="3" id="KW-1185">Reference proteome</keyword>
<proteinExistence type="predicted"/>
<dbReference type="Proteomes" id="UP000235786">
    <property type="component" value="Unassembled WGS sequence"/>
</dbReference>
<feature type="region of interest" description="Disordered" evidence="1">
    <location>
        <begin position="221"/>
        <end position="249"/>
    </location>
</feature>
<dbReference type="AlphaFoldDB" id="A0A2J6QXA9"/>
<dbReference type="OrthoDB" id="10360063at2759"/>